<proteinExistence type="predicted"/>
<organism evidence="1">
    <name type="scientific">Bacillus thuringiensis</name>
    <dbReference type="NCBI Taxonomy" id="1428"/>
    <lineage>
        <taxon>Bacteria</taxon>
        <taxon>Bacillati</taxon>
        <taxon>Bacillota</taxon>
        <taxon>Bacilli</taxon>
        <taxon>Bacillales</taxon>
        <taxon>Bacillaceae</taxon>
        <taxon>Bacillus</taxon>
        <taxon>Bacillus cereus group</taxon>
    </lineage>
</organism>
<dbReference type="EMBL" id="VLPO01000008">
    <property type="protein sequence ID" value="KAB1358387.1"/>
    <property type="molecule type" value="Genomic_DNA"/>
</dbReference>
<accession>A0A643MFE6</accession>
<dbReference type="RefSeq" id="WP_038413842.1">
    <property type="nucleotide sequence ID" value="NZ_CP116313.1"/>
</dbReference>
<comment type="caution">
    <text evidence="1">The sequence shown here is derived from an EMBL/GenBank/DDBJ whole genome shotgun (WGS) entry which is preliminary data.</text>
</comment>
<name>A0A643MFE6_BACTU</name>
<sequence length="129" mass="15098">MSNLEQTISKLKTYVGEDSEEKVLMEKFAELYPAIEKIRNEFPKPSKKEYSIINLPDDKYIKIESTLLRISINKEKNVIDVEKHHGIDVTKLEEIVLQDNELYCTKRGVIFTEDVFNEFLKEVFVEILG</sequence>
<dbReference type="AlphaFoldDB" id="A0A643MFE6"/>
<dbReference type="Pfam" id="PF13078">
    <property type="entry name" value="DUF3942"/>
    <property type="match status" value="1"/>
</dbReference>
<evidence type="ECO:0000313" key="1">
    <source>
        <dbReference type="EMBL" id="KAB1358387.1"/>
    </source>
</evidence>
<gene>
    <name evidence="1" type="ORF">FPG91_08580</name>
</gene>
<dbReference type="InterPro" id="IPR025074">
    <property type="entry name" value="DUF3942"/>
</dbReference>
<reference evidence="1" key="1">
    <citation type="submission" date="2019-07" db="EMBL/GenBank/DDBJ databases">
        <title>Draft genome sequence of Bacillus thuringiensis strain PT02.</title>
        <authorList>
            <person name="Nguyen H."/>
            <person name="Nguyen L.N."/>
            <person name="Nguyen H.T.T."/>
            <person name="Nguyen D.V."/>
            <person name="Le H.T.T."/>
        </authorList>
    </citation>
    <scope>NUCLEOTIDE SEQUENCE</scope>
    <source>
        <strain evidence="1">PT02</strain>
    </source>
</reference>
<protein>
    <submittedName>
        <fullName evidence="1">DUF3942 domain-containing protein</fullName>
    </submittedName>
</protein>